<evidence type="ECO:0000259" key="7">
    <source>
        <dbReference type="PROSITE" id="PS51384"/>
    </source>
</evidence>
<keyword evidence="5" id="KW-1133">Transmembrane helix</keyword>
<dbReference type="SUPFAM" id="SSF52218">
    <property type="entry name" value="Flavoproteins"/>
    <property type="match status" value="1"/>
</dbReference>
<dbReference type="PRINTS" id="PR00369">
    <property type="entry name" value="FLAVODOXIN"/>
</dbReference>
<gene>
    <name evidence="8" type="ORF">H4F98_06755</name>
</gene>
<keyword evidence="2" id="KW-0288">FMN</keyword>
<dbReference type="GO" id="GO:0050660">
    <property type="term" value="F:flavin adenine dinucleotide binding"/>
    <property type="evidence" value="ECO:0007669"/>
    <property type="project" value="TreeGrafter"/>
</dbReference>
<feature type="domain" description="FAD-binding FR-type" evidence="7">
    <location>
        <begin position="234"/>
        <end position="403"/>
    </location>
</feature>
<feature type="domain" description="Flavodoxin-like" evidence="6">
    <location>
        <begin position="83"/>
        <end position="220"/>
    </location>
</feature>
<dbReference type="GO" id="GO:0010181">
    <property type="term" value="F:FMN binding"/>
    <property type="evidence" value="ECO:0007669"/>
    <property type="project" value="InterPro"/>
</dbReference>
<dbReference type="PRINTS" id="PR00371">
    <property type="entry name" value="FPNCR"/>
</dbReference>
<dbReference type="InterPro" id="IPR001709">
    <property type="entry name" value="Flavoprot_Pyr_Nucl_cyt_Rdtase"/>
</dbReference>
<dbReference type="SUPFAM" id="SSF52343">
    <property type="entry name" value="Ferredoxin reductase-like, C-terminal NADP-linked domain"/>
    <property type="match status" value="1"/>
</dbReference>
<dbReference type="InterPro" id="IPR008254">
    <property type="entry name" value="Flavodoxin/NO_synth"/>
</dbReference>
<dbReference type="AlphaFoldDB" id="A0A7W3TKY5"/>
<keyword evidence="5" id="KW-0812">Transmembrane</keyword>
<dbReference type="Pfam" id="PF00175">
    <property type="entry name" value="NAD_binding_1"/>
    <property type="match status" value="1"/>
</dbReference>
<dbReference type="EMBL" id="JACHTF010000006">
    <property type="protein sequence ID" value="MBB1060273.1"/>
    <property type="molecule type" value="Genomic_DNA"/>
</dbReference>
<reference evidence="8 9" key="1">
    <citation type="submission" date="2020-08" db="EMBL/GenBank/DDBJ databases">
        <authorList>
            <person name="Xu S."/>
            <person name="Li A."/>
        </authorList>
    </citation>
    <scope>NUCLEOTIDE SEQUENCE [LARGE SCALE GENOMIC DNA]</scope>
    <source>
        <strain evidence="8 9">119BY6-57</strain>
    </source>
</reference>
<evidence type="ECO:0000256" key="4">
    <source>
        <dbReference type="ARBA" id="ARBA00023797"/>
    </source>
</evidence>
<proteinExistence type="predicted"/>
<name>A0A7W3TKY5_9GAMM</name>
<evidence type="ECO:0000313" key="9">
    <source>
        <dbReference type="Proteomes" id="UP000523196"/>
    </source>
</evidence>
<evidence type="ECO:0000259" key="6">
    <source>
        <dbReference type="PROSITE" id="PS50902"/>
    </source>
</evidence>
<evidence type="ECO:0000256" key="1">
    <source>
        <dbReference type="ARBA" id="ARBA00022630"/>
    </source>
</evidence>
<evidence type="ECO:0000256" key="3">
    <source>
        <dbReference type="ARBA" id="ARBA00022982"/>
    </source>
</evidence>
<dbReference type="EC" id="1.6.2.4" evidence="4"/>
<dbReference type="Gene3D" id="3.40.50.80">
    <property type="entry name" value="Nucleotide-binding domain of ferredoxin-NADP reductase (FNR) module"/>
    <property type="match status" value="1"/>
</dbReference>
<dbReference type="Pfam" id="PF00258">
    <property type="entry name" value="Flavodoxin_1"/>
    <property type="match status" value="1"/>
</dbReference>
<protein>
    <recommendedName>
        <fullName evidence="4">NADPH--hemoprotein reductase</fullName>
        <ecNumber evidence="4">1.6.2.4</ecNumber>
    </recommendedName>
</protein>
<dbReference type="PANTHER" id="PTHR19384:SF17">
    <property type="entry name" value="NADPH--CYTOCHROME P450 REDUCTASE"/>
    <property type="match status" value="1"/>
</dbReference>
<dbReference type="InterPro" id="IPR029039">
    <property type="entry name" value="Flavoprotein-like_sf"/>
</dbReference>
<dbReference type="GO" id="GO:0003958">
    <property type="term" value="F:NADPH-hemoprotein reductase activity"/>
    <property type="evidence" value="ECO:0007669"/>
    <property type="project" value="UniProtKB-EC"/>
</dbReference>
<dbReference type="PANTHER" id="PTHR19384">
    <property type="entry name" value="NITRIC OXIDE SYNTHASE-RELATED"/>
    <property type="match status" value="1"/>
</dbReference>
<dbReference type="PROSITE" id="PS51384">
    <property type="entry name" value="FAD_FR"/>
    <property type="match status" value="1"/>
</dbReference>
<feature type="transmembrane region" description="Helical" evidence="5">
    <location>
        <begin position="43"/>
        <end position="63"/>
    </location>
</feature>
<dbReference type="SUPFAM" id="SSF63380">
    <property type="entry name" value="Riboflavin synthase domain-like"/>
    <property type="match status" value="1"/>
</dbReference>
<evidence type="ECO:0000313" key="8">
    <source>
        <dbReference type="EMBL" id="MBB1060273.1"/>
    </source>
</evidence>
<dbReference type="PROSITE" id="PS50902">
    <property type="entry name" value="FLAVODOXIN_LIKE"/>
    <property type="match status" value="1"/>
</dbReference>
<keyword evidence="3" id="KW-0813">Transport</keyword>
<organism evidence="8 9">
    <name type="scientific">Marilutibacter spongiae</name>
    <dbReference type="NCBI Taxonomy" id="2025720"/>
    <lineage>
        <taxon>Bacteria</taxon>
        <taxon>Pseudomonadati</taxon>
        <taxon>Pseudomonadota</taxon>
        <taxon>Gammaproteobacteria</taxon>
        <taxon>Lysobacterales</taxon>
        <taxon>Lysobacteraceae</taxon>
        <taxon>Marilutibacter</taxon>
    </lineage>
</organism>
<dbReference type="Gene3D" id="3.40.50.360">
    <property type="match status" value="1"/>
</dbReference>
<keyword evidence="3" id="KW-0249">Electron transport</keyword>
<dbReference type="Proteomes" id="UP000523196">
    <property type="component" value="Unassembled WGS sequence"/>
</dbReference>
<dbReference type="InterPro" id="IPR001094">
    <property type="entry name" value="Flavdoxin-like"/>
</dbReference>
<keyword evidence="5" id="KW-0472">Membrane</keyword>
<dbReference type="RefSeq" id="WP_182686126.1">
    <property type="nucleotide sequence ID" value="NZ_JACHTF010000006.1"/>
</dbReference>
<dbReference type="InterPro" id="IPR017927">
    <property type="entry name" value="FAD-bd_FR_type"/>
</dbReference>
<comment type="caution">
    <text evidence="8">The sequence shown here is derived from an EMBL/GenBank/DDBJ whole genome shotgun (WGS) entry which is preliminary data.</text>
</comment>
<dbReference type="InterPro" id="IPR039261">
    <property type="entry name" value="FNR_nucleotide-bd"/>
</dbReference>
<dbReference type="GO" id="GO:0005829">
    <property type="term" value="C:cytosol"/>
    <property type="evidence" value="ECO:0007669"/>
    <property type="project" value="TreeGrafter"/>
</dbReference>
<evidence type="ECO:0000256" key="2">
    <source>
        <dbReference type="ARBA" id="ARBA00022643"/>
    </source>
</evidence>
<keyword evidence="9" id="KW-1185">Reference proteome</keyword>
<accession>A0A7W3TKY5</accession>
<keyword evidence="1" id="KW-0285">Flavoprotein</keyword>
<dbReference type="InterPro" id="IPR017938">
    <property type="entry name" value="Riboflavin_synthase-like_b-brl"/>
</dbReference>
<feature type="transmembrane region" description="Helical" evidence="5">
    <location>
        <begin position="12"/>
        <end position="31"/>
    </location>
</feature>
<sequence length="542" mass="58147">MQPRLEASTLGQAVVVLGLLVLCIALAGWQVEPLQWRAPGSVRAWAAAAVALLWAGFTGLVVLQRRLSGVARVAPATETAADWWVVHASQTGHAEALAELSAQALRDSGQSVRVTDLGRLDIEQLAQARRVLFIASTTGEGDAPDTALAFVRRAMQSPAALGALQYGVLALGDREYQAYCAFGHALDAWLRHSHAHPLFDLIEVDNGDPGALRAWQQHLGQLGGNTGIPDWSPPAYRPWRLLERRHLNPGSPGGPVYAVSLRPDDATDLDWEAGDIAEVGPRHAAADVDAWLLASGLDGDQPVRSGETGMRLRDALAASRLPATRPPGAPGDAQAIVDALQALPHREYSIASTTGEGALVLLIRQVRHDDGRLGSGSGWLTHHAPPGARIDLRIRRNSAFHAPSDDRPLVLVGNGTGLAGLRALLKTRSERGHHRNWLLFGERTRAHDLHFGEELAAWSAAGEIEHLDLVFSRDPGALKYVQDALRQQAPRLVRWVAEGASIHVCGSLEGMAPGVDAALREALGDAGVDALVEAGRYRRDIY</sequence>
<dbReference type="CDD" id="cd06200">
    <property type="entry name" value="SiR_like1"/>
    <property type="match status" value="1"/>
</dbReference>
<dbReference type="InterPro" id="IPR001433">
    <property type="entry name" value="OxRdtase_FAD/NAD-bd"/>
</dbReference>
<evidence type="ECO:0000256" key="5">
    <source>
        <dbReference type="SAM" id="Phobius"/>
    </source>
</evidence>